<reference evidence="2 3" key="1">
    <citation type="submission" date="2017-10" db="EMBL/GenBank/DDBJ databases">
        <title>Sequencing the genomes of 1000 actinobacteria strains.</title>
        <authorList>
            <person name="Klenk H.-P."/>
        </authorList>
    </citation>
    <scope>NUCLEOTIDE SEQUENCE [LARGE SCALE GENOMIC DNA]</scope>
    <source>
        <strain evidence="2 3">DSM 21838</strain>
    </source>
</reference>
<comment type="caution">
    <text evidence="2">The sequence shown here is derived from an EMBL/GenBank/DDBJ whole genome shotgun (WGS) entry which is preliminary data.</text>
</comment>
<gene>
    <name evidence="2" type="ORF">ATJ97_0037</name>
</gene>
<feature type="compositionally biased region" description="Basic and acidic residues" evidence="1">
    <location>
        <begin position="207"/>
        <end position="232"/>
    </location>
</feature>
<evidence type="ECO:0000256" key="1">
    <source>
        <dbReference type="SAM" id="MobiDB-lite"/>
    </source>
</evidence>
<keyword evidence="3" id="KW-1185">Reference proteome</keyword>
<dbReference type="AlphaFoldDB" id="A0A2A9F2S5"/>
<proteinExistence type="predicted"/>
<accession>A0A2A9F2S5</accession>
<name>A0A2A9F2S5_9MICO</name>
<evidence type="ECO:0000313" key="3">
    <source>
        <dbReference type="Proteomes" id="UP000222106"/>
    </source>
</evidence>
<evidence type="ECO:0000313" key="2">
    <source>
        <dbReference type="EMBL" id="PFG45116.1"/>
    </source>
</evidence>
<dbReference type="RefSeq" id="WP_098481998.1">
    <property type="nucleotide sequence ID" value="NZ_PDJI01000001.1"/>
</dbReference>
<dbReference type="EMBL" id="PDJI01000001">
    <property type="protein sequence ID" value="PFG45116.1"/>
    <property type="molecule type" value="Genomic_DNA"/>
</dbReference>
<sequence length="279" mass="30946">MAEESDGIEEALTGSVRVAVTIGARVGEMLARAREERLRRAEAAEEQHAREFTARLQAEQSAARADLAPIFRIEWWDQAGPVDIQHAWTTARAWTGQEPDADRAADRIRDEVRRRYGVDVDRAAADPELVRVALERAEARRAELERERGRAAEEQFQAHLLAAEADLADQAAEAAREAAQHEPDPAVREGAAVKAERERTRATAAREAGKENYDSAERRQASAANLERRGIDQEVVAARMTADVSQGTHPSEAVRNASKNPPRGRKSRNPSERQLGRSR</sequence>
<dbReference type="OrthoDB" id="5122593at2"/>
<feature type="compositionally biased region" description="Basic and acidic residues" evidence="1">
    <location>
        <begin position="269"/>
        <end position="279"/>
    </location>
</feature>
<organism evidence="2 3">
    <name type="scientific">Georgenia soli</name>
    <dbReference type="NCBI Taxonomy" id="638953"/>
    <lineage>
        <taxon>Bacteria</taxon>
        <taxon>Bacillati</taxon>
        <taxon>Actinomycetota</taxon>
        <taxon>Actinomycetes</taxon>
        <taxon>Micrococcales</taxon>
        <taxon>Bogoriellaceae</taxon>
        <taxon>Georgenia</taxon>
    </lineage>
</organism>
<evidence type="ECO:0008006" key="4">
    <source>
        <dbReference type="Google" id="ProtNLM"/>
    </source>
</evidence>
<protein>
    <recommendedName>
        <fullName evidence="4">Colicin import membrane protein</fullName>
    </recommendedName>
</protein>
<feature type="compositionally biased region" description="Basic and acidic residues" evidence="1">
    <location>
        <begin position="174"/>
        <end position="187"/>
    </location>
</feature>
<dbReference type="Proteomes" id="UP000222106">
    <property type="component" value="Unassembled WGS sequence"/>
</dbReference>
<feature type="region of interest" description="Disordered" evidence="1">
    <location>
        <begin position="171"/>
        <end position="279"/>
    </location>
</feature>